<feature type="compositionally biased region" description="Low complexity" evidence="2">
    <location>
        <begin position="156"/>
        <end position="166"/>
    </location>
</feature>
<dbReference type="OrthoDB" id="553275at2759"/>
<dbReference type="KEGG" id="vcn:VOLCADRAFT_94519"/>
<dbReference type="InParanoid" id="D8U503"/>
<feature type="compositionally biased region" description="Basic and acidic residues" evidence="2">
    <location>
        <begin position="855"/>
        <end position="866"/>
    </location>
</feature>
<name>D8U503_VOLCA</name>
<feature type="region of interest" description="Disordered" evidence="2">
    <location>
        <begin position="326"/>
        <end position="354"/>
    </location>
</feature>
<evidence type="ECO:0000313" key="3">
    <source>
        <dbReference type="EMBL" id="EFJ45132.1"/>
    </source>
</evidence>
<dbReference type="GeneID" id="9616528"/>
<sequence>MIGNVLQDLKSRRLVFRTTCFSLTMSLRIVLGVIKAFPVHHDASAPTPPEDSWPYQSKDWIIPADLDSVSSGEARRRAASVRKVRDWDDAGGGPQGWVPPPERGGSGSSSSSSGGGRSRGEPQSAGSRGSSAPPTALTSGRHLAVESESRPGCGDGSAAADDGASGLRVGGSSMAANCSHGSGTDASVPYRSCGTGTGTLTSSSSPDTSQSADLPELRCDTDSEKLQQQQQQQRQHQSQQQEKKDKEKLECQQQQQQREGEKRGKEARGGGGSGKSQYSQVAGDILTEVLASSKAEQATTVAAAAARAGPVVVAAAAAAVAERFGAHSDPGELPPALRPSSPPYVPPPPPPLPPTIVVTRAPDVESLLAIQRQHLQRQAQALLAVPAASRGTPLRGSTSSGCAVPAATAAAGGVRSQSPTSAPFPNSVRLRSGGSGAAAEAAASPSISGATPTSPTCSLGVSSGRGGGGWDVSNSRVGPGDGPLGDHTAGLSPPLQQQVDQLRQDVARRQQQHQQQSHDQPLPPPQPQQHQLIGSGRDASPLTQPLTASAMSNGMTGNTPFAALEAAWLPISASSGGGGGGHVGRQAAAAAAATGLDQTSAFLTVQKLLLKPPPGPTGAAFAGPVEAGGGGGGGGGGDGGQWPLEAIQAARMSTLQRASRKSQERQQQQQQPQSRWSSHQIEPQSTMIAVAEATIQQQQQEQQQLILQERQKQQQLLEWQRLTGPQQPATKPPVALTHGSLAHVTMERKSQPMANPMLGGNSSGSGMPLGESDGSSAFWTAKPGERSAAAAALLQHQLTPQLHHSESTPTRRLPSQSAPPLRRSDTIRSRNSAGGASSHGSRRTSARGGGGSSSRRRESSSATRRRELQAIQERLANQPPPSALGLLSAQLLLNAGEKLVPAPRTSTGRAFFVPLKQHDVRLEMSEKTKGSAATCGIGGGGGTSTSTTTTQMVMMSSVMAPYSTGFSTGFDSLIPNSNSNSFVSTAGLQRHGAAAAGPAVAVNVLGPQKHHQQHHQQQQAGGGVSTPPLLLMGRDRRWPLG</sequence>
<feature type="region of interest" description="Disordered" evidence="2">
    <location>
        <begin position="615"/>
        <end position="682"/>
    </location>
</feature>
<accession>D8U503</accession>
<feature type="compositionally biased region" description="Polar residues" evidence="2">
    <location>
        <begin position="807"/>
        <end position="818"/>
    </location>
</feature>
<feature type="compositionally biased region" description="Gly residues" evidence="2">
    <location>
        <begin position="626"/>
        <end position="640"/>
    </location>
</feature>
<feature type="region of interest" description="Disordered" evidence="2">
    <location>
        <begin position="752"/>
        <end position="780"/>
    </location>
</feature>
<feature type="compositionally biased region" description="Low complexity" evidence="2">
    <location>
        <begin position="192"/>
        <end position="211"/>
    </location>
</feature>
<feature type="coiled-coil region" evidence="1">
    <location>
        <begin position="688"/>
        <end position="715"/>
    </location>
</feature>
<feature type="compositionally biased region" description="Pro residues" evidence="2">
    <location>
        <begin position="332"/>
        <end position="354"/>
    </location>
</feature>
<feature type="compositionally biased region" description="Low complexity" evidence="2">
    <location>
        <begin position="437"/>
        <end position="450"/>
    </location>
</feature>
<feature type="region of interest" description="Disordered" evidence="2">
    <location>
        <begin position="69"/>
        <end position="280"/>
    </location>
</feature>
<evidence type="ECO:0000256" key="2">
    <source>
        <dbReference type="SAM" id="MobiDB-lite"/>
    </source>
</evidence>
<dbReference type="AlphaFoldDB" id="D8U503"/>
<feature type="compositionally biased region" description="Polar residues" evidence="2">
    <location>
        <begin position="124"/>
        <end position="138"/>
    </location>
</feature>
<feature type="compositionally biased region" description="Basic and acidic residues" evidence="2">
    <location>
        <begin position="241"/>
        <end position="250"/>
    </location>
</feature>
<dbReference type="RefSeq" id="XP_002953808.1">
    <property type="nucleotide sequence ID" value="XM_002953762.1"/>
</dbReference>
<feature type="compositionally biased region" description="Low complexity" evidence="2">
    <location>
        <begin position="665"/>
        <end position="680"/>
    </location>
</feature>
<feature type="compositionally biased region" description="Basic and acidic residues" evidence="2">
    <location>
        <begin position="258"/>
        <end position="268"/>
    </location>
</feature>
<evidence type="ECO:0000256" key="1">
    <source>
        <dbReference type="SAM" id="Coils"/>
    </source>
</evidence>
<feature type="region of interest" description="Disordered" evidence="2">
    <location>
        <begin position="801"/>
        <end position="866"/>
    </location>
</feature>
<dbReference type="Proteomes" id="UP000001058">
    <property type="component" value="Unassembled WGS sequence"/>
</dbReference>
<reference evidence="3 4" key="1">
    <citation type="journal article" date="2010" name="Science">
        <title>Genomic analysis of organismal complexity in the multicellular green alga Volvox carteri.</title>
        <authorList>
            <person name="Prochnik S.E."/>
            <person name="Umen J."/>
            <person name="Nedelcu A.M."/>
            <person name="Hallmann A."/>
            <person name="Miller S.M."/>
            <person name="Nishii I."/>
            <person name="Ferris P."/>
            <person name="Kuo A."/>
            <person name="Mitros T."/>
            <person name="Fritz-Laylin L.K."/>
            <person name="Hellsten U."/>
            <person name="Chapman J."/>
            <person name="Simakov O."/>
            <person name="Rensing S.A."/>
            <person name="Terry A."/>
            <person name="Pangilinan J."/>
            <person name="Kapitonov V."/>
            <person name="Jurka J."/>
            <person name="Salamov A."/>
            <person name="Shapiro H."/>
            <person name="Schmutz J."/>
            <person name="Grimwood J."/>
            <person name="Lindquist E."/>
            <person name="Lucas S."/>
            <person name="Grigoriev I.V."/>
            <person name="Schmitt R."/>
            <person name="Kirk D."/>
            <person name="Rokhsar D.S."/>
        </authorList>
    </citation>
    <scope>NUCLEOTIDE SEQUENCE [LARGE SCALE GENOMIC DNA]</scope>
    <source>
        <strain evidence="4">f. Nagariensis / Eve</strain>
    </source>
</reference>
<keyword evidence="1" id="KW-0175">Coiled coil</keyword>
<keyword evidence="4" id="KW-1185">Reference proteome</keyword>
<protein>
    <submittedName>
        <fullName evidence="3">Uncharacterized protein</fullName>
    </submittedName>
</protein>
<feature type="region of interest" description="Disordered" evidence="2">
    <location>
        <begin position="1007"/>
        <end position="1041"/>
    </location>
</feature>
<feature type="compositionally biased region" description="Polar residues" evidence="2">
    <location>
        <begin position="415"/>
        <end position="424"/>
    </location>
</feature>
<gene>
    <name evidence="3" type="ORF">VOLCADRAFT_94519</name>
</gene>
<feature type="compositionally biased region" description="Basic and acidic residues" evidence="2">
    <location>
        <begin position="215"/>
        <end position="225"/>
    </location>
</feature>
<feature type="region of interest" description="Disordered" evidence="2">
    <location>
        <begin position="410"/>
        <end position="553"/>
    </location>
</feature>
<feature type="compositionally biased region" description="Low complexity" evidence="2">
    <location>
        <begin position="829"/>
        <end position="839"/>
    </location>
</feature>
<feature type="compositionally biased region" description="Polar residues" evidence="2">
    <location>
        <begin position="174"/>
        <end position="185"/>
    </location>
</feature>
<dbReference type="EMBL" id="GL378359">
    <property type="protein sequence ID" value="EFJ45132.1"/>
    <property type="molecule type" value="Genomic_DNA"/>
</dbReference>
<organism evidence="4">
    <name type="scientific">Volvox carteri f. nagariensis</name>
    <dbReference type="NCBI Taxonomy" id="3068"/>
    <lineage>
        <taxon>Eukaryota</taxon>
        <taxon>Viridiplantae</taxon>
        <taxon>Chlorophyta</taxon>
        <taxon>core chlorophytes</taxon>
        <taxon>Chlorophyceae</taxon>
        <taxon>CS clade</taxon>
        <taxon>Chlamydomonadales</taxon>
        <taxon>Volvocaceae</taxon>
        <taxon>Volvox</taxon>
    </lineage>
</organism>
<feature type="compositionally biased region" description="Low complexity" evidence="2">
    <location>
        <begin position="226"/>
        <end position="240"/>
    </location>
</feature>
<evidence type="ECO:0000313" key="4">
    <source>
        <dbReference type="Proteomes" id="UP000001058"/>
    </source>
</evidence>
<feature type="compositionally biased region" description="Polar residues" evidence="2">
    <location>
        <begin position="541"/>
        <end position="553"/>
    </location>
</feature>
<proteinExistence type="predicted"/>